<dbReference type="SMART" id="SM00181">
    <property type="entry name" value="EGF"/>
    <property type="match status" value="3"/>
</dbReference>
<dbReference type="InterPro" id="IPR000742">
    <property type="entry name" value="EGF"/>
</dbReference>
<feature type="compositionally biased region" description="Basic and acidic residues" evidence="9">
    <location>
        <begin position="571"/>
        <end position="586"/>
    </location>
</feature>
<dbReference type="Ensembl" id="ENSMODT00000023307.4">
    <property type="protein sequence ID" value="ENSMODP00000022902.3"/>
    <property type="gene ID" value="ENSMODG00000018367.4"/>
</dbReference>
<sequence>MKTFFLLSCLLLFMASGNNQAKTNATTLVQNNVDTTLTTAPSPQTQTTSQTAPTPTPSAQTQTTSQTTATPTPSAQTQTTSQTTATPTPSAQTQTTSQTTATPTPSAQTQTTSQTTAKPTPSAQTQTTSQTTATPTPSAQTQTTSQTTATPTPSAQTQTTSQTTATPTPSAQTQTTSQTTATPTPSAQTQTTSQTTATPTPSAQTQTTSQTTATPTPSAQTQTISQMTATPTTPSAQTQTISQTPAPTPESPCMKKNCGGDSSCIELNSEAYCQCSEGYYYNESMCYEGKTFLGTITVQTELSGLDDKKSQNYQNLYFSVQRFFEAAFSENNTYGQTIILDLQTFGTTRSVVRSRGQAAVTVTNIFEKNSEVNEADVTKAIEEQLKINDTFLYETKNTCDLTGCLSDCTNGLQCPCQQDLARPASNPSSFCSVCSSTCNKESHQQCIKDPSALLPKCQCLPGYIRKGEGKCQECDFGYGGVDCKDNYLLVLTVVCSVGGAILLGTIIALIVISSKKKKKSSEEDSLISSDSANMRMGTLGFSNLGASNGSLFPKVTATQYGSNQSNGRSNPYEDHFSPRSVPARDY</sequence>
<evidence type="ECO:0000256" key="9">
    <source>
        <dbReference type="SAM" id="MobiDB-lite"/>
    </source>
</evidence>
<dbReference type="STRING" id="13616.ENSMODP00000022902"/>
<evidence type="ECO:0000256" key="2">
    <source>
        <dbReference type="ARBA" id="ARBA00022475"/>
    </source>
</evidence>
<reference evidence="13" key="3">
    <citation type="submission" date="2025-09" db="UniProtKB">
        <authorList>
            <consortium name="Ensembl"/>
        </authorList>
    </citation>
    <scope>IDENTIFICATION</scope>
</reference>
<keyword evidence="8" id="KW-0325">Glycoprotein</keyword>
<dbReference type="GeneTree" id="ENSGT00940000154419"/>
<keyword evidence="4 11" id="KW-0732">Signal</keyword>
<evidence type="ECO:0000256" key="7">
    <source>
        <dbReference type="ARBA" id="ARBA00023157"/>
    </source>
</evidence>
<evidence type="ECO:0000313" key="14">
    <source>
        <dbReference type="Proteomes" id="UP000002280"/>
    </source>
</evidence>
<evidence type="ECO:0000256" key="10">
    <source>
        <dbReference type="SAM" id="Phobius"/>
    </source>
</evidence>
<dbReference type="eggNOG" id="ENOG502S3PG">
    <property type="taxonomic scope" value="Eukaryota"/>
</dbReference>
<feature type="region of interest" description="Disordered" evidence="9">
    <location>
        <begin position="36"/>
        <end position="253"/>
    </location>
</feature>
<keyword evidence="5" id="KW-0677">Repeat</keyword>
<dbReference type="FunCoup" id="F6RFV0">
    <property type="interactions" value="18"/>
</dbReference>
<comment type="subcellular location">
    <subcellularLocation>
        <location evidence="1">Cell membrane</location>
    </subcellularLocation>
</comment>
<keyword evidence="7" id="KW-1015">Disulfide bond</keyword>
<evidence type="ECO:0000256" key="6">
    <source>
        <dbReference type="ARBA" id="ARBA00023136"/>
    </source>
</evidence>
<dbReference type="PANTHER" id="PTHR24037">
    <property type="entry name" value="HEART DEVELOPMENT PROTEIN WITH EGF-LIKE DOMAINS 1"/>
    <property type="match status" value="1"/>
</dbReference>
<keyword evidence="2" id="KW-1003">Cell membrane</keyword>
<evidence type="ECO:0000313" key="13">
    <source>
        <dbReference type="Ensembl" id="ENSMODP00000022902.3"/>
    </source>
</evidence>
<evidence type="ECO:0000259" key="12">
    <source>
        <dbReference type="SMART" id="SM00181"/>
    </source>
</evidence>
<protein>
    <submittedName>
        <fullName evidence="13">Mucin 13, cell surface associated</fullName>
    </submittedName>
</protein>
<keyword evidence="10" id="KW-1133">Transmembrane helix</keyword>
<reference evidence="13" key="2">
    <citation type="submission" date="2025-08" db="UniProtKB">
        <authorList>
            <consortium name="Ensembl"/>
        </authorList>
    </citation>
    <scope>IDENTIFICATION</scope>
</reference>
<evidence type="ECO:0000256" key="11">
    <source>
        <dbReference type="SAM" id="SignalP"/>
    </source>
</evidence>
<feature type="compositionally biased region" description="Polar residues" evidence="9">
    <location>
        <begin position="557"/>
        <end position="569"/>
    </location>
</feature>
<keyword evidence="6 10" id="KW-0472">Membrane</keyword>
<feature type="domain" description="EGF-like" evidence="12">
    <location>
        <begin position="252"/>
        <end position="287"/>
    </location>
</feature>
<feature type="signal peptide" evidence="11">
    <location>
        <begin position="1"/>
        <end position="21"/>
    </location>
</feature>
<dbReference type="PANTHER" id="PTHR24037:SF10">
    <property type="entry name" value="MUCIN-13"/>
    <property type="match status" value="1"/>
</dbReference>
<evidence type="ECO:0000256" key="8">
    <source>
        <dbReference type="ARBA" id="ARBA00023180"/>
    </source>
</evidence>
<dbReference type="OMA" id="HKQCLIK"/>
<evidence type="ECO:0000256" key="4">
    <source>
        <dbReference type="ARBA" id="ARBA00022729"/>
    </source>
</evidence>
<feature type="transmembrane region" description="Helical" evidence="10">
    <location>
        <begin position="487"/>
        <end position="512"/>
    </location>
</feature>
<proteinExistence type="predicted"/>
<feature type="compositionally biased region" description="Low complexity" evidence="9">
    <location>
        <begin position="36"/>
        <end position="245"/>
    </location>
</feature>
<keyword evidence="3" id="KW-0245">EGF-like domain</keyword>
<evidence type="ECO:0000256" key="5">
    <source>
        <dbReference type="ARBA" id="ARBA00022737"/>
    </source>
</evidence>
<feature type="chain" id="PRO_5003345719" evidence="11">
    <location>
        <begin position="22"/>
        <end position="586"/>
    </location>
</feature>
<keyword evidence="10" id="KW-0812">Transmembrane</keyword>
<name>F6RFV0_MONDO</name>
<feature type="domain" description="EGF-like" evidence="12">
    <location>
        <begin position="433"/>
        <end position="472"/>
    </location>
</feature>
<reference evidence="13 14" key="1">
    <citation type="journal article" date="2007" name="Nature">
        <title>Genome of the marsupial Monodelphis domestica reveals innovation in non-coding sequences.</title>
        <authorList>
            <person name="Mikkelsen T.S."/>
            <person name="Wakefield M.J."/>
            <person name="Aken B."/>
            <person name="Amemiya C.T."/>
            <person name="Chang J.L."/>
            <person name="Duke S."/>
            <person name="Garber M."/>
            <person name="Gentles A.J."/>
            <person name="Goodstadt L."/>
            <person name="Heger A."/>
            <person name="Jurka J."/>
            <person name="Kamal M."/>
            <person name="Mauceli E."/>
            <person name="Searle S.M."/>
            <person name="Sharpe T."/>
            <person name="Baker M.L."/>
            <person name="Batzer M.A."/>
            <person name="Benos P.V."/>
            <person name="Belov K."/>
            <person name="Clamp M."/>
            <person name="Cook A."/>
            <person name="Cuff J."/>
            <person name="Das R."/>
            <person name="Davidow L."/>
            <person name="Deakin J.E."/>
            <person name="Fazzari M.J."/>
            <person name="Glass J.L."/>
            <person name="Grabherr M."/>
            <person name="Greally J.M."/>
            <person name="Gu W."/>
            <person name="Hore T.A."/>
            <person name="Huttley G.A."/>
            <person name="Kleber M."/>
            <person name="Jirtle R.L."/>
            <person name="Koina E."/>
            <person name="Lee J.T."/>
            <person name="Mahony S."/>
            <person name="Marra M.A."/>
            <person name="Miller R.D."/>
            <person name="Nicholls R.D."/>
            <person name="Oda M."/>
            <person name="Papenfuss A.T."/>
            <person name="Parra Z.E."/>
            <person name="Pollock D.D."/>
            <person name="Ray D.A."/>
            <person name="Schein J.E."/>
            <person name="Speed T.P."/>
            <person name="Thompson K."/>
            <person name="VandeBerg J.L."/>
            <person name="Wade C.M."/>
            <person name="Walker J.A."/>
            <person name="Waters P.D."/>
            <person name="Webber C."/>
            <person name="Weidman J.R."/>
            <person name="Xie X."/>
            <person name="Zody M.C."/>
            <person name="Baldwin J."/>
            <person name="Abdouelleil A."/>
            <person name="Abdulkadir J."/>
            <person name="Abebe A."/>
            <person name="Abera B."/>
            <person name="Abreu J."/>
            <person name="Acer S.C."/>
            <person name="Aftuck L."/>
            <person name="Alexander A."/>
            <person name="An P."/>
            <person name="Anderson E."/>
            <person name="Anderson S."/>
            <person name="Arachi H."/>
            <person name="Azer M."/>
            <person name="Bachantsang P."/>
            <person name="Barry A."/>
            <person name="Bayul T."/>
            <person name="Berlin A."/>
            <person name="Bessette D."/>
            <person name="Bloom T."/>
            <person name="Bloom T."/>
            <person name="Boguslavskiy L."/>
            <person name="Bonnet C."/>
            <person name="Boukhgalter B."/>
            <person name="Bourzgui I."/>
            <person name="Brown A."/>
            <person name="Cahill P."/>
            <person name="Channer S."/>
            <person name="Cheshatsang Y."/>
            <person name="Chuda L."/>
            <person name="Citroen M."/>
            <person name="Collymore A."/>
            <person name="Cooke P."/>
            <person name="Costello M."/>
            <person name="D'Aco K."/>
            <person name="Daza R."/>
            <person name="De Haan G."/>
            <person name="DeGray S."/>
            <person name="DeMaso C."/>
            <person name="Dhargay N."/>
            <person name="Dooley K."/>
            <person name="Dooley E."/>
            <person name="Doricent M."/>
            <person name="Dorje P."/>
            <person name="Dorjee K."/>
            <person name="Dupes A."/>
            <person name="Elong R."/>
            <person name="Falk J."/>
            <person name="Farina A."/>
            <person name="Faro S."/>
            <person name="Ferguson D."/>
            <person name="Fisher S."/>
            <person name="Foley C.D."/>
            <person name="Franke A."/>
            <person name="Friedrich D."/>
            <person name="Gadbois L."/>
            <person name="Gearin G."/>
            <person name="Gearin C.R."/>
            <person name="Giannoukos G."/>
            <person name="Goode T."/>
            <person name="Graham J."/>
            <person name="Grandbois E."/>
            <person name="Grewal S."/>
            <person name="Gyaltsen K."/>
            <person name="Hafez N."/>
            <person name="Hagos B."/>
            <person name="Hall J."/>
            <person name="Henson C."/>
            <person name="Hollinger A."/>
            <person name="Honan T."/>
            <person name="Huard M.D."/>
            <person name="Hughes L."/>
            <person name="Hurhula B."/>
            <person name="Husby M.E."/>
            <person name="Kamat A."/>
            <person name="Kanga B."/>
            <person name="Kashin S."/>
            <person name="Khazanovich D."/>
            <person name="Kisner P."/>
            <person name="Lance K."/>
            <person name="Lara M."/>
            <person name="Lee W."/>
            <person name="Lennon N."/>
            <person name="Letendre F."/>
            <person name="LeVine R."/>
            <person name="Lipovsky A."/>
            <person name="Liu X."/>
            <person name="Liu J."/>
            <person name="Liu S."/>
            <person name="Lokyitsang T."/>
            <person name="Lokyitsang Y."/>
            <person name="Lubonja R."/>
            <person name="Lui A."/>
            <person name="MacDonald P."/>
            <person name="Magnisalis V."/>
            <person name="Maru K."/>
            <person name="Matthews C."/>
            <person name="McCusker W."/>
            <person name="McDonough S."/>
            <person name="Mehta T."/>
            <person name="Meldrim J."/>
            <person name="Meneus L."/>
            <person name="Mihai O."/>
            <person name="Mihalev A."/>
            <person name="Mihova T."/>
            <person name="Mittelman R."/>
            <person name="Mlenga V."/>
            <person name="Montmayeur A."/>
            <person name="Mulrain L."/>
            <person name="Navidi A."/>
            <person name="Naylor J."/>
            <person name="Negash T."/>
            <person name="Nguyen T."/>
            <person name="Nguyen N."/>
            <person name="Nicol R."/>
            <person name="Norbu C."/>
            <person name="Norbu N."/>
            <person name="Novod N."/>
            <person name="O'Neill B."/>
            <person name="Osman S."/>
            <person name="Markiewicz E."/>
            <person name="Oyono O.L."/>
            <person name="Patti C."/>
            <person name="Phunkhang P."/>
            <person name="Pierre F."/>
            <person name="Priest M."/>
            <person name="Raghuraman S."/>
            <person name="Rege F."/>
            <person name="Reyes R."/>
            <person name="Rise C."/>
            <person name="Rogov P."/>
            <person name="Ross K."/>
            <person name="Ryan E."/>
            <person name="Settipalli S."/>
            <person name="Shea T."/>
            <person name="Sherpa N."/>
            <person name="Shi L."/>
            <person name="Shih D."/>
            <person name="Sparrow T."/>
            <person name="Spaulding J."/>
            <person name="Stalker J."/>
            <person name="Stange-Thomann N."/>
            <person name="Stavropoulos S."/>
            <person name="Stone C."/>
            <person name="Strader C."/>
            <person name="Tesfaye S."/>
            <person name="Thomson T."/>
            <person name="Thoulutsang Y."/>
            <person name="Thoulutsang D."/>
            <person name="Topham K."/>
            <person name="Topping I."/>
            <person name="Tsamla T."/>
            <person name="Vassiliev H."/>
            <person name="Vo A."/>
            <person name="Wangchuk T."/>
            <person name="Wangdi T."/>
            <person name="Weiand M."/>
            <person name="Wilkinson J."/>
            <person name="Wilson A."/>
            <person name="Yadav S."/>
            <person name="Young G."/>
            <person name="Yu Q."/>
            <person name="Zembek L."/>
            <person name="Zhong D."/>
            <person name="Zimmer A."/>
            <person name="Zwirko Z."/>
            <person name="Jaffe D.B."/>
            <person name="Alvarez P."/>
            <person name="Brockman W."/>
            <person name="Butler J."/>
            <person name="Chin C."/>
            <person name="Gnerre S."/>
            <person name="MacCallum I."/>
            <person name="Graves J.A."/>
            <person name="Ponting C.P."/>
            <person name="Breen M."/>
            <person name="Samollow P.B."/>
            <person name="Lander E.S."/>
            <person name="Lindblad-Toh K."/>
        </authorList>
    </citation>
    <scope>NUCLEOTIDE SEQUENCE [LARGE SCALE GENOMIC DNA]</scope>
</reference>
<evidence type="ECO:0000256" key="3">
    <source>
        <dbReference type="ARBA" id="ARBA00022536"/>
    </source>
</evidence>
<dbReference type="HOGENOM" id="CLU_020534_1_0_1"/>
<dbReference type="GO" id="GO:0005886">
    <property type="term" value="C:plasma membrane"/>
    <property type="evidence" value="ECO:0007669"/>
    <property type="project" value="UniProtKB-SubCell"/>
</dbReference>
<dbReference type="InParanoid" id="F6RFV0"/>
<keyword evidence="14" id="KW-1185">Reference proteome</keyword>
<feature type="region of interest" description="Disordered" evidence="9">
    <location>
        <begin position="557"/>
        <end position="586"/>
    </location>
</feature>
<feature type="domain" description="EGF-like" evidence="12">
    <location>
        <begin position="398"/>
        <end position="432"/>
    </location>
</feature>
<dbReference type="Bgee" id="ENSMODG00000018367">
    <property type="expression patterns" value="Expressed in skeletal muscle tissue and 11 other cell types or tissues"/>
</dbReference>
<dbReference type="AlphaFoldDB" id="F6RFV0"/>
<evidence type="ECO:0000256" key="1">
    <source>
        <dbReference type="ARBA" id="ARBA00004236"/>
    </source>
</evidence>
<dbReference type="Proteomes" id="UP000002280">
    <property type="component" value="Chromosome 4"/>
</dbReference>
<organism evidence="13 14">
    <name type="scientific">Monodelphis domestica</name>
    <name type="common">Gray short-tailed opossum</name>
    <dbReference type="NCBI Taxonomy" id="13616"/>
    <lineage>
        <taxon>Eukaryota</taxon>
        <taxon>Metazoa</taxon>
        <taxon>Chordata</taxon>
        <taxon>Craniata</taxon>
        <taxon>Vertebrata</taxon>
        <taxon>Euteleostomi</taxon>
        <taxon>Mammalia</taxon>
        <taxon>Metatheria</taxon>
        <taxon>Didelphimorphia</taxon>
        <taxon>Didelphidae</taxon>
        <taxon>Monodelphis</taxon>
    </lineage>
</organism>
<accession>F6RFV0</accession>
<dbReference type="KEGG" id="mdo:100020197"/>